<keyword evidence="2" id="KW-1185">Reference proteome</keyword>
<dbReference type="AlphaFoldDB" id="A0A0F9Z787"/>
<protein>
    <submittedName>
        <fullName evidence="1">Uncharacterized protein</fullName>
    </submittedName>
</protein>
<reference evidence="1 2" key="1">
    <citation type="journal article" date="2015" name="Environ. Microbiol.">
        <title>Genome analyses suggest the presence of polyploidy and recent human-driven expansions in eight global populations of the honeybee pathogen Nosema ceranae.</title>
        <authorList>
            <person name="Pelin A."/>
            <person name="Selman M."/>
            <person name="Aris-Brosou S."/>
            <person name="Farinelli L."/>
            <person name="Corradi N."/>
        </authorList>
    </citation>
    <scope>NUCLEOTIDE SEQUENCE [LARGE SCALE GENOMIC DNA]</scope>
    <source>
        <strain evidence="1 2">PA08 1199</strain>
    </source>
</reference>
<evidence type="ECO:0000313" key="1">
    <source>
        <dbReference type="EMBL" id="KKO73784.1"/>
    </source>
</evidence>
<comment type="caution">
    <text evidence="1">The sequence shown here is derived from an EMBL/GenBank/DDBJ whole genome shotgun (WGS) entry which is preliminary data.</text>
</comment>
<dbReference type="Proteomes" id="UP000034350">
    <property type="component" value="Unassembled WGS sequence"/>
</dbReference>
<accession>A0A0F9Z787</accession>
<evidence type="ECO:0000313" key="2">
    <source>
        <dbReference type="Proteomes" id="UP000034350"/>
    </source>
</evidence>
<gene>
    <name evidence="1" type="ORF">AAJ76_2330001580</name>
</gene>
<dbReference type="GeneID" id="36319653"/>
<organism evidence="1 2">
    <name type="scientific">Vairimorpha ceranae</name>
    <dbReference type="NCBI Taxonomy" id="40302"/>
    <lineage>
        <taxon>Eukaryota</taxon>
        <taxon>Fungi</taxon>
        <taxon>Fungi incertae sedis</taxon>
        <taxon>Microsporidia</taxon>
        <taxon>Nosematidae</taxon>
        <taxon>Vairimorpha</taxon>
    </lineage>
</organism>
<dbReference type="EMBL" id="JPQZ01000233">
    <property type="protein sequence ID" value="KKO73784.1"/>
    <property type="molecule type" value="Genomic_DNA"/>
</dbReference>
<sequence length="47" mass="5660">MGLIKKFYNPYVKKKKFLPKFGILDKYKAEKSQKNCRKILYISFICP</sequence>
<name>A0A0F9Z787_9MICR</name>
<proteinExistence type="predicted"/>
<dbReference type="VEuPathDB" id="MicrosporidiaDB:AAJ76_2330001580"/>
<dbReference type="RefSeq" id="XP_024329526.1">
    <property type="nucleotide sequence ID" value="XM_024474726.1"/>
</dbReference>